<protein>
    <submittedName>
        <fullName evidence="2">Zinc finger-like protein</fullName>
    </submittedName>
</protein>
<evidence type="ECO:0000313" key="3">
    <source>
        <dbReference type="EMBL" id="AXK50183.1"/>
    </source>
</evidence>
<evidence type="ECO:0000313" key="4">
    <source>
        <dbReference type="Proteomes" id="UP000318014"/>
    </source>
</evidence>
<feature type="compositionally biased region" description="Basic residues" evidence="1">
    <location>
        <begin position="75"/>
        <end position="84"/>
    </location>
</feature>
<dbReference type="Pfam" id="PF05077">
    <property type="entry name" value="DUF678"/>
    <property type="match status" value="1"/>
</dbReference>
<dbReference type="EMBL" id="MF661791">
    <property type="protein sequence ID" value="AXK50183.1"/>
    <property type="molecule type" value="Genomic_DNA"/>
</dbReference>
<name>A0A2C9DT88_9POXV</name>
<gene>
    <name evidence="3" type="ORF">EKPV-NSW-ORF141</name>
</gene>
<evidence type="ECO:0000256" key="1">
    <source>
        <dbReference type="SAM" id="MobiDB-lite"/>
    </source>
</evidence>
<dbReference type="InterPro" id="IPR007769">
    <property type="entry name" value="Poxvirus_A19"/>
</dbReference>
<reference evidence="3" key="3">
    <citation type="submission" date="2018-08" db="EMBL/GenBank/DDBJ databases">
        <authorList>
            <person name="Ferrada E.E."/>
            <person name="Latorre B.A."/>
        </authorList>
    </citation>
    <scope>NUCLEOTIDE SEQUENCE</scope>
    <source>
        <strain evidence="3">NSW</strain>
    </source>
</reference>
<proteinExistence type="predicted"/>
<sequence length="148" mass="15325">MEGCGGASASRAAPGLSRAAPGLSRAAPGLSRAAPGLAVRSSAPLPKSVVDTRAGRTGRAPSQMIAALDDDAGAKPRRKRRRPRMTVEEQVGLDDACTTCSICQSKLVMFSDINRFNIRDLRVGRDGSSLLCAACGSNLCPLSELAKA</sequence>
<evidence type="ECO:0000313" key="2">
    <source>
        <dbReference type="EMBL" id="ATI21221.1"/>
    </source>
</evidence>
<dbReference type="EMBL" id="MF467281">
    <property type="protein sequence ID" value="ATI21221.1"/>
    <property type="molecule type" value="Genomic_DNA"/>
</dbReference>
<organism evidence="2 5">
    <name type="scientific">Eastern grey kangaroopox virus</name>
    <dbReference type="NCBI Taxonomy" id="2042482"/>
    <lineage>
        <taxon>Viruses</taxon>
        <taxon>Varidnaviria</taxon>
        <taxon>Bamfordvirae</taxon>
        <taxon>Nucleocytoviricota</taxon>
        <taxon>Pokkesviricetes</taxon>
        <taxon>Chitovirales</taxon>
        <taxon>Poxviridae</taxon>
        <taxon>Chordopoxvirinae</taxon>
        <taxon>Macropopoxvirus</taxon>
        <taxon>Macropopoxvirus mgiganteuspox</taxon>
        <taxon>Eastern kangaroopox virus</taxon>
    </lineage>
</organism>
<reference evidence="2 5" key="2">
    <citation type="journal article" date="2017" name="Virus Res.">
        <title>Complete genomic characterisation of two novel poxviruses (WKPV and EKPV) from western and eastern grey kangaroos.</title>
        <authorList>
            <person name="Bennett M."/>
            <person name="Tu S.L."/>
            <person name="Upton C."/>
            <person name="McArtor C."/>
            <person name="Gillett A."/>
            <person name="Laird T."/>
            <person name="O'Dea M."/>
        </authorList>
    </citation>
    <scope>NUCLEOTIDE SEQUENCE [LARGE SCALE GENOMIC DNA]</scope>
    <source>
        <strain evidence="2">Sunshine Coast</strain>
    </source>
</reference>
<dbReference type="Proteomes" id="UP000318205">
    <property type="component" value="Segment"/>
</dbReference>
<feature type="region of interest" description="Disordered" evidence="1">
    <location>
        <begin position="1"/>
        <end position="88"/>
    </location>
</feature>
<evidence type="ECO:0000313" key="5">
    <source>
        <dbReference type="Proteomes" id="UP000318205"/>
    </source>
</evidence>
<accession>A0A2C9DT88</accession>
<reference evidence="3 4" key="1">
    <citation type="journal article" date="2017" name="Sci. Rep.">
        <title>Molecular and microscopic characterization of a novel Eastern grey kangaroopox virus genome directly from a clinical sample.</title>
        <authorList>
            <person name="Sarker S."/>
            <person name="Roberts H.K."/>
            <person name="Tidd N."/>
            <person name="Ault S."/>
            <person name="Ladmore G."/>
            <person name="Peters A."/>
            <person name="Forwood J.K."/>
            <person name="Helbig K."/>
            <person name="Raidal S.R."/>
        </authorList>
    </citation>
    <scope>NUCLEOTIDE SEQUENCE [LARGE SCALE GENOMIC DNA]</scope>
    <source>
        <strain evidence="3 4">NSW</strain>
    </source>
</reference>
<keyword evidence="5" id="KW-1185">Reference proteome</keyword>
<dbReference type="Proteomes" id="UP000318014">
    <property type="component" value="Genome"/>
</dbReference>